<proteinExistence type="predicted"/>
<reference evidence="2" key="1">
    <citation type="submission" date="2021-01" db="EMBL/GenBank/DDBJ databases">
        <authorList>
            <person name="Corre E."/>
            <person name="Pelletier E."/>
            <person name="Niang G."/>
            <person name="Scheremetjew M."/>
            <person name="Finn R."/>
            <person name="Kale V."/>
            <person name="Holt S."/>
            <person name="Cochrane G."/>
            <person name="Meng A."/>
            <person name="Brown T."/>
            <person name="Cohen L."/>
        </authorList>
    </citation>
    <scope>NUCLEOTIDE SEQUENCE</scope>
    <source>
        <strain evidence="2">CCAP1064/1</strain>
    </source>
</reference>
<evidence type="ECO:0000313" key="2">
    <source>
        <dbReference type="EMBL" id="CAD8405132.1"/>
    </source>
</evidence>
<organism evidence="2">
    <name type="scientific">Proboscia inermis</name>
    <dbReference type="NCBI Taxonomy" id="420281"/>
    <lineage>
        <taxon>Eukaryota</taxon>
        <taxon>Sar</taxon>
        <taxon>Stramenopiles</taxon>
        <taxon>Ochrophyta</taxon>
        <taxon>Bacillariophyta</taxon>
        <taxon>Coscinodiscophyceae</taxon>
        <taxon>Rhizosoleniophycidae</taxon>
        <taxon>Rhizosoleniales</taxon>
        <taxon>Rhizosoleniaceae</taxon>
        <taxon>Proboscia</taxon>
    </lineage>
</organism>
<evidence type="ECO:0000256" key="1">
    <source>
        <dbReference type="SAM" id="SignalP"/>
    </source>
</evidence>
<accession>A0A7S0BVU3</accession>
<sequence>MAINQNMKLYNIAVFTVLALFSSLTTVLAFRPHQSGSFTNSAIKKTSNCGSSRISGKQDACEPLFMWERDNIFEMDPEGDGVEAYKAKLAKEGISLSQKPEVRKYTLIEVIVRIFYYSVSIMIVNDIFDPFFQFYMGVRVVQPFPFSFGG</sequence>
<dbReference type="AlphaFoldDB" id="A0A7S0BVU3"/>
<gene>
    <name evidence="2" type="ORF">PINE0816_LOCUS1241</name>
</gene>
<feature type="signal peptide" evidence="1">
    <location>
        <begin position="1"/>
        <end position="29"/>
    </location>
</feature>
<feature type="chain" id="PRO_5031360624" evidence="1">
    <location>
        <begin position="30"/>
        <end position="150"/>
    </location>
</feature>
<name>A0A7S0BVU3_9STRA</name>
<protein>
    <submittedName>
        <fullName evidence="2">Uncharacterized protein</fullName>
    </submittedName>
</protein>
<dbReference type="EMBL" id="HBEL01002629">
    <property type="protein sequence ID" value="CAD8405132.1"/>
    <property type="molecule type" value="Transcribed_RNA"/>
</dbReference>
<keyword evidence="1" id="KW-0732">Signal</keyword>